<dbReference type="CDD" id="cd01335">
    <property type="entry name" value="Radical_SAM"/>
    <property type="match status" value="1"/>
</dbReference>
<dbReference type="InterPro" id="IPR040086">
    <property type="entry name" value="MJ0683-like"/>
</dbReference>
<dbReference type="GO" id="GO:0046872">
    <property type="term" value="F:metal ion binding"/>
    <property type="evidence" value="ECO:0007669"/>
    <property type="project" value="UniProtKB-KW"/>
</dbReference>
<dbReference type="GO" id="GO:0051536">
    <property type="term" value="F:iron-sulfur cluster binding"/>
    <property type="evidence" value="ECO:0007669"/>
    <property type="project" value="UniProtKB-KW"/>
</dbReference>
<proteinExistence type="predicted"/>
<reference evidence="5 6" key="1">
    <citation type="submission" date="2018-05" db="EMBL/GenBank/DDBJ databases">
        <title>Paenibacillus flagellatus sp. nov., isolated from selenium mineral soil.</title>
        <authorList>
            <person name="Dai X."/>
        </authorList>
    </citation>
    <scope>NUCLEOTIDE SEQUENCE [LARGE SCALE GENOMIC DNA]</scope>
    <source>
        <strain evidence="5 6">DXL2</strain>
    </source>
</reference>
<dbReference type="PANTHER" id="PTHR43432">
    <property type="entry name" value="SLR0285 PROTEIN"/>
    <property type="match status" value="1"/>
</dbReference>
<keyword evidence="1" id="KW-0479">Metal-binding</keyword>
<dbReference type="Gene3D" id="3.80.30.30">
    <property type="match status" value="1"/>
</dbReference>
<dbReference type="SFLD" id="SFLDS00029">
    <property type="entry name" value="Radical_SAM"/>
    <property type="match status" value="1"/>
</dbReference>
<protein>
    <submittedName>
        <fullName evidence="5">Radical SAM protein</fullName>
    </submittedName>
</protein>
<dbReference type="SFLD" id="SFLDG01084">
    <property type="entry name" value="Uncharacterised_Radical_SAM_Su"/>
    <property type="match status" value="1"/>
</dbReference>
<sequence length="284" mass="31349">MTAVRHTTPGRLLNPASGYLTGYSHTLNPYAGCTFACSYCYVRRMPVALFRGEKWGEWVDVKRGAADRLRKELASAKRKGPVTIFMSSATDPYQPAEHGERVTRSLLEAMADEPPDFLFVQTRSPLVTRDIDLLSRLAGRVRVSMTVETDLEPIRRAFSPNAPPIAGRLAALRKLARAGLPTQAAVSPVLPSSPDFARTLADTVDTVCVDDFFMGDGSLGKRTEQLGIRAVFEQLGLEEWYDRGRYLRIADALGQYFPADRIRISRDGFLPDRPLDGGEGGVGR</sequence>
<dbReference type="Pfam" id="PF04055">
    <property type="entry name" value="Radical_SAM"/>
    <property type="match status" value="1"/>
</dbReference>
<dbReference type="GO" id="GO:0003824">
    <property type="term" value="F:catalytic activity"/>
    <property type="evidence" value="ECO:0007669"/>
    <property type="project" value="InterPro"/>
</dbReference>
<evidence type="ECO:0000313" key="6">
    <source>
        <dbReference type="Proteomes" id="UP000247476"/>
    </source>
</evidence>
<organism evidence="5 6">
    <name type="scientific">Paenibacillus flagellatus</name>
    <dbReference type="NCBI Taxonomy" id="2211139"/>
    <lineage>
        <taxon>Bacteria</taxon>
        <taxon>Bacillati</taxon>
        <taxon>Bacillota</taxon>
        <taxon>Bacilli</taxon>
        <taxon>Bacillales</taxon>
        <taxon>Paenibacillaceae</taxon>
        <taxon>Paenibacillus</taxon>
    </lineage>
</organism>
<evidence type="ECO:0000256" key="2">
    <source>
        <dbReference type="ARBA" id="ARBA00023004"/>
    </source>
</evidence>
<name>A0A2V5KV33_9BACL</name>
<dbReference type="EMBL" id="QJVJ01000003">
    <property type="protein sequence ID" value="PYI55917.1"/>
    <property type="molecule type" value="Genomic_DNA"/>
</dbReference>
<evidence type="ECO:0000259" key="4">
    <source>
        <dbReference type="PROSITE" id="PS51918"/>
    </source>
</evidence>
<dbReference type="Proteomes" id="UP000247476">
    <property type="component" value="Unassembled WGS sequence"/>
</dbReference>
<gene>
    <name evidence="5" type="ORF">DLM86_09410</name>
</gene>
<dbReference type="OrthoDB" id="9785699at2"/>
<evidence type="ECO:0000256" key="1">
    <source>
        <dbReference type="ARBA" id="ARBA00022723"/>
    </source>
</evidence>
<dbReference type="PROSITE" id="PS51918">
    <property type="entry name" value="RADICAL_SAM"/>
    <property type="match status" value="1"/>
</dbReference>
<evidence type="ECO:0000313" key="5">
    <source>
        <dbReference type="EMBL" id="PYI55917.1"/>
    </source>
</evidence>
<feature type="domain" description="Radical SAM core" evidence="4">
    <location>
        <begin position="19"/>
        <end position="250"/>
    </location>
</feature>
<dbReference type="AlphaFoldDB" id="A0A2V5KV33"/>
<keyword evidence="6" id="KW-1185">Reference proteome</keyword>
<keyword evidence="3" id="KW-0411">Iron-sulfur</keyword>
<dbReference type="SUPFAM" id="SSF102114">
    <property type="entry name" value="Radical SAM enzymes"/>
    <property type="match status" value="1"/>
</dbReference>
<dbReference type="RefSeq" id="WP_110839717.1">
    <property type="nucleotide sequence ID" value="NZ_QJVJ01000003.1"/>
</dbReference>
<accession>A0A2V5KV33</accession>
<dbReference type="PANTHER" id="PTHR43432:SF3">
    <property type="entry name" value="SLR0285 PROTEIN"/>
    <property type="match status" value="1"/>
</dbReference>
<comment type="caution">
    <text evidence="5">The sequence shown here is derived from an EMBL/GenBank/DDBJ whole genome shotgun (WGS) entry which is preliminary data.</text>
</comment>
<evidence type="ECO:0000256" key="3">
    <source>
        <dbReference type="ARBA" id="ARBA00023014"/>
    </source>
</evidence>
<dbReference type="InterPro" id="IPR058240">
    <property type="entry name" value="rSAM_sf"/>
</dbReference>
<dbReference type="InterPro" id="IPR007197">
    <property type="entry name" value="rSAM"/>
</dbReference>
<keyword evidence="2" id="KW-0408">Iron</keyword>